<dbReference type="PANTHER" id="PTHR47129">
    <property type="entry name" value="QUINONE OXIDOREDUCTASE 2"/>
    <property type="match status" value="1"/>
</dbReference>
<dbReference type="Proteomes" id="UP000193689">
    <property type="component" value="Unassembled WGS sequence"/>
</dbReference>
<feature type="domain" description="NmrA-like" evidence="1">
    <location>
        <begin position="3"/>
        <end position="254"/>
    </location>
</feature>
<dbReference type="Pfam" id="PF05368">
    <property type="entry name" value="NmrA"/>
    <property type="match status" value="1"/>
</dbReference>
<dbReference type="InterPro" id="IPR036291">
    <property type="entry name" value="NAD(P)-bd_dom_sf"/>
</dbReference>
<sequence length="314" mass="34081">MLSIIGASGNLGGATLSALLSHNLLPPQSIIAITSSNPNSDTWGSLAAKGVEVRHGDFDDPSSLESALRGSTKLFLVSTPRIALDFHDAPEGEGREKHHKVAIDAARKVGVKHIYYSSLAFGNPSKAGVMRAHVRTERYLKGLGEDDVKVTVLREGLYNESWPLYMGYYDPKEDERGSVRLAGDGKVCWTGIEDLGVGNALVLVAPGEEWEGQTVYLSTPPEMAKTMAEIASMVAKGRGREVSVEVVGRKDYETYYINEKKMDPGAVEWWSSTYDALEDGECLIDDHTLVKLLATRGKKPVPVEETVAAMVTEG</sequence>
<dbReference type="SUPFAM" id="SSF51735">
    <property type="entry name" value="NAD(P)-binding Rossmann-fold domains"/>
    <property type="match status" value="1"/>
</dbReference>
<protein>
    <recommendedName>
        <fullName evidence="1">NmrA-like domain-containing protein</fullName>
    </recommendedName>
</protein>
<reference evidence="2 3" key="1">
    <citation type="submission" date="2016-07" db="EMBL/GenBank/DDBJ databases">
        <title>Pervasive Adenine N6-methylation of Active Genes in Fungi.</title>
        <authorList>
            <consortium name="DOE Joint Genome Institute"/>
            <person name="Mondo S.J."/>
            <person name="Dannebaum R.O."/>
            <person name="Kuo R.C."/>
            <person name="Labutti K."/>
            <person name="Haridas S."/>
            <person name="Kuo A."/>
            <person name="Salamov A."/>
            <person name="Ahrendt S.R."/>
            <person name="Lipzen A."/>
            <person name="Sullivan W."/>
            <person name="Andreopoulos W.B."/>
            <person name="Clum A."/>
            <person name="Lindquist E."/>
            <person name="Daum C."/>
            <person name="Ramamoorthy G.K."/>
            <person name="Gryganskyi A."/>
            <person name="Culley D."/>
            <person name="Magnuson J.K."/>
            <person name="James T.Y."/>
            <person name="O'Malley M.A."/>
            <person name="Stajich J.E."/>
            <person name="Spatafora J.W."/>
            <person name="Visel A."/>
            <person name="Grigoriev I.V."/>
        </authorList>
    </citation>
    <scope>NUCLEOTIDE SEQUENCE [LARGE SCALE GENOMIC DNA]</scope>
    <source>
        <strain evidence="2 3">CBS 129021</strain>
    </source>
</reference>
<evidence type="ECO:0000313" key="2">
    <source>
        <dbReference type="EMBL" id="ORY56892.1"/>
    </source>
</evidence>
<comment type="caution">
    <text evidence="2">The sequence shown here is derived from an EMBL/GenBank/DDBJ whole genome shotgun (WGS) entry which is preliminary data.</text>
</comment>
<organism evidence="2 3">
    <name type="scientific">Pseudomassariella vexata</name>
    <dbReference type="NCBI Taxonomy" id="1141098"/>
    <lineage>
        <taxon>Eukaryota</taxon>
        <taxon>Fungi</taxon>
        <taxon>Dikarya</taxon>
        <taxon>Ascomycota</taxon>
        <taxon>Pezizomycotina</taxon>
        <taxon>Sordariomycetes</taxon>
        <taxon>Xylariomycetidae</taxon>
        <taxon>Amphisphaeriales</taxon>
        <taxon>Pseudomassariaceae</taxon>
        <taxon>Pseudomassariella</taxon>
    </lineage>
</organism>
<proteinExistence type="predicted"/>
<evidence type="ECO:0000313" key="3">
    <source>
        <dbReference type="Proteomes" id="UP000193689"/>
    </source>
</evidence>
<dbReference type="EMBL" id="MCFJ01000021">
    <property type="protein sequence ID" value="ORY56892.1"/>
    <property type="molecule type" value="Genomic_DNA"/>
</dbReference>
<dbReference type="PANTHER" id="PTHR47129:SF1">
    <property type="entry name" value="NMRA-LIKE DOMAIN-CONTAINING PROTEIN"/>
    <property type="match status" value="1"/>
</dbReference>
<dbReference type="RefSeq" id="XP_040710359.1">
    <property type="nucleotide sequence ID" value="XM_040861362.1"/>
</dbReference>
<name>A0A1Y2DC93_9PEZI</name>
<dbReference type="AlphaFoldDB" id="A0A1Y2DC93"/>
<gene>
    <name evidence="2" type="ORF">BCR38DRAFT_450308</name>
</gene>
<evidence type="ECO:0000259" key="1">
    <source>
        <dbReference type="Pfam" id="PF05368"/>
    </source>
</evidence>
<dbReference type="GeneID" id="63777574"/>
<dbReference type="InParanoid" id="A0A1Y2DC93"/>
<accession>A0A1Y2DC93</accession>
<dbReference type="InterPro" id="IPR008030">
    <property type="entry name" value="NmrA-like"/>
</dbReference>
<dbReference type="Gene3D" id="3.90.25.10">
    <property type="entry name" value="UDP-galactose 4-epimerase, domain 1"/>
    <property type="match status" value="1"/>
</dbReference>
<dbReference type="STRING" id="1141098.A0A1Y2DC93"/>
<dbReference type="Gene3D" id="3.40.50.720">
    <property type="entry name" value="NAD(P)-binding Rossmann-like Domain"/>
    <property type="match status" value="1"/>
</dbReference>
<dbReference type="OrthoDB" id="419598at2759"/>
<keyword evidence="3" id="KW-1185">Reference proteome</keyword>
<dbReference type="InterPro" id="IPR052718">
    <property type="entry name" value="NmrA-type_oxidoreductase"/>
</dbReference>